<name>Q488R8_COLP3</name>
<proteinExistence type="predicted"/>
<gene>
    <name evidence="1" type="ordered locus">CPS_0696</name>
</gene>
<organism evidence="1 2">
    <name type="scientific">Colwellia psychrerythraea (strain 34H / ATCC BAA-681)</name>
    <name type="common">Vibrio psychroerythus</name>
    <dbReference type="NCBI Taxonomy" id="167879"/>
    <lineage>
        <taxon>Bacteria</taxon>
        <taxon>Pseudomonadati</taxon>
        <taxon>Pseudomonadota</taxon>
        <taxon>Gammaproteobacteria</taxon>
        <taxon>Alteromonadales</taxon>
        <taxon>Colwelliaceae</taxon>
        <taxon>Colwellia</taxon>
    </lineage>
</organism>
<dbReference type="KEGG" id="cps:CPS_0696"/>
<sequence length="39" mass="4412">MITDSIVAFTDRTCGNAQNPPKKLTNKMLILMIFVEIMI</sequence>
<reference evidence="1" key="1">
    <citation type="journal article" date="2005" name="Proc. Natl. Acad. Sci. U.S.A.">
        <title>The psychrophilic lifestyle as revealed by the genome sequence of Colwellia psychrerythraea 34H through genomic and proteomic analyses.</title>
        <authorList>
            <person name="Methe B.A."/>
            <person name="Nelson K.E."/>
            <person name="Deming J.W."/>
            <person name="Momen B."/>
            <person name="Melamud E."/>
            <person name="Zhang X."/>
            <person name="Moult J."/>
            <person name="Madupu R."/>
            <person name="Nelson W.C."/>
            <person name="Dodson R.J."/>
            <person name="Brinkac L.M."/>
            <person name="Daugherty S.C."/>
            <person name="Durkin A.S."/>
            <person name="DeBoy R.T."/>
            <person name="Kolonay J.F."/>
            <person name="Sullivan S.A."/>
            <person name="Zhou L."/>
            <person name="Davidsen T.M."/>
            <person name="Wu M."/>
            <person name="Huston A.L."/>
            <person name="Lewis M."/>
            <person name="Weaver B."/>
            <person name="Weidman J.F."/>
            <person name="Khouri H."/>
            <person name="Utterback T.R."/>
            <person name="Feldblyum T.V."/>
            <person name="Fraser C.M."/>
        </authorList>
    </citation>
    <scope>NUCLEOTIDE SEQUENCE [LARGE SCALE GENOMIC DNA]</scope>
    <source>
        <strain evidence="1">34H</strain>
    </source>
</reference>
<dbReference type="Proteomes" id="UP000000547">
    <property type="component" value="Chromosome"/>
</dbReference>
<protein>
    <submittedName>
        <fullName evidence="1">Uncharacterized protein</fullName>
    </submittedName>
</protein>
<evidence type="ECO:0000313" key="1">
    <source>
        <dbReference type="EMBL" id="AAZ26367.1"/>
    </source>
</evidence>
<evidence type="ECO:0000313" key="2">
    <source>
        <dbReference type="Proteomes" id="UP000000547"/>
    </source>
</evidence>
<accession>Q488R8</accession>
<dbReference type="AlphaFoldDB" id="Q488R8"/>
<dbReference type="EMBL" id="CP000083">
    <property type="protein sequence ID" value="AAZ26367.1"/>
    <property type="molecule type" value="Genomic_DNA"/>
</dbReference>
<dbReference type="HOGENOM" id="CLU_3307969_0_0_6"/>